<dbReference type="AlphaFoldDB" id="A0AAD2G935"/>
<reference evidence="2" key="1">
    <citation type="submission" date="2023-08" db="EMBL/GenBank/DDBJ databases">
        <authorList>
            <person name="Audoor S."/>
            <person name="Bilcke G."/>
        </authorList>
    </citation>
    <scope>NUCLEOTIDE SEQUENCE</scope>
</reference>
<protein>
    <submittedName>
        <fullName evidence="2">Uncharacterized protein</fullName>
    </submittedName>
</protein>
<sequence>MPKPNKYNIKAIRNELVNCIRYKSWNKFRTVFEPLELDLQTAVAKEQTGKNRQSSSPPLLCVLLEGIKRSSSVPQIDLFEVILKACPISSKNRTLQFYGNTNPLSIAIDRHAPIGIVELILKHDERNELLYPTKKQAREPPILKLARCQSQDSQASNREELLRLLVANDVTKQSLLIPSASKKKVALYYASSDCISSLPLRVSSDGNNRDIRVEEIVGFMLLETQQAVDIQQGRRKPVADQPIGSVDRNNDDNNVGFFSNSVNLLSSGSSNKSTQETDDDESTHDQSSNIRAMELLRAMVTCAHLLGSRKTIDLMQHLVYRTHDLTRVDDQGDSLLHYICRATETLAFLNQCLADDERPSKRDLVQHLIAECPNILVQRNDNGDIPLHVAIRFGKPWELLCHLCPPTYYAATILGTPTKQNQLPLHLAIEYPLSKLCIDGLWRLFPEAATIMDGKHHLFPFQLIAAFGSNNGTAKFGGGSRRQPIVQQLACINDGASMNNEPEDVSFFELQLSYNLLRSAPEVLQHFK</sequence>
<dbReference type="Gene3D" id="1.25.40.20">
    <property type="entry name" value="Ankyrin repeat-containing domain"/>
    <property type="match status" value="1"/>
</dbReference>
<name>A0AAD2G935_9STRA</name>
<evidence type="ECO:0000313" key="2">
    <source>
        <dbReference type="EMBL" id="CAJ1966293.1"/>
    </source>
</evidence>
<dbReference type="InterPro" id="IPR036770">
    <property type="entry name" value="Ankyrin_rpt-contain_sf"/>
</dbReference>
<evidence type="ECO:0000256" key="1">
    <source>
        <dbReference type="SAM" id="MobiDB-lite"/>
    </source>
</evidence>
<comment type="caution">
    <text evidence="2">The sequence shown here is derived from an EMBL/GenBank/DDBJ whole genome shotgun (WGS) entry which is preliminary data.</text>
</comment>
<proteinExistence type="predicted"/>
<organism evidence="2 3">
    <name type="scientific">Cylindrotheca closterium</name>
    <dbReference type="NCBI Taxonomy" id="2856"/>
    <lineage>
        <taxon>Eukaryota</taxon>
        <taxon>Sar</taxon>
        <taxon>Stramenopiles</taxon>
        <taxon>Ochrophyta</taxon>
        <taxon>Bacillariophyta</taxon>
        <taxon>Bacillariophyceae</taxon>
        <taxon>Bacillariophycidae</taxon>
        <taxon>Bacillariales</taxon>
        <taxon>Bacillariaceae</taxon>
        <taxon>Cylindrotheca</taxon>
    </lineage>
</organism>
<dbReference type="EMBL" id="CAKOGP040002269">
    <property type="protein sequence ID" value="CAJ1966293.1"/>
    <property type="molecule type" value="Genomic_DNA"/>
</dbReference>
<gene>
    <name evidence="2" type="ORF">CYCCA115_LOCUS21876</name>
</gene>
<evidence type="ECO:0000313" key="3">
    <source>
        <dbReference type="Proteomes" id="UP001295423"/>
    </source>
</evidence>
<feature type="region of interest" description="Disordered" evidence="1">
    <location>
        <begin position="230"/>
        <end position="252"/>
    </location>
</feature>
<accession>A0AAD2G935</accession>
<keyword evidence="3" id="KW-1185">Reference proteome</keyword>
<dbReference type="Proteomes" id="UP001295423">
    <property type="component" value="Unassembled WGS sequence"/>
</dbReference>
<dbReference type="SUPFAM" id="SSF48403">
    <property type="entry name" value="Ankyrin repeat"/>
    <property type="match status" value="1"/>
</dbReference>
<feature type="region of interest" description="Disordered" evidence="1">
    <location>
        <begin position="267"/>
        <end position="286"/>
    </location>
</feature>